<name>A0A2P5BS44_TREOI</name>
<feature type="compositionally biased region" description="Polar residues" evidence="1">
    <location>
        <begin position="59"/>
        <end position="70"/>
    </location>
</feature>
<evidence type="ECO:0000313" key="3">
    <source>
        <dbReference type="Proteomes" id="UP000237000"/>
    </source>
</evidence>
<reference evidence="3" key="1">
    <citation type="submission" date="2016-06" db="EMBL/GenBank/DDBJ databases">
        <title>Parallel loss of symbiosis genes in relatives of nitrogen-fixing non-legume Parasponia.</title>
        <authorList>
            <person name="Van Velzen R."/>
            <person name="Holmer R."/>
            <person name="Bu F."/>
            <person name="Rutten L."/>
            <person name="Van Zeijl A."/>
            <person name="Liu W."/>
            <person name="Santuari L."/>
            <person name="Cao Q."/>
            <person name="Sharma T."/>
            <person name="Shen D."/>
            <person name="Roswanjaya Y."/>
            <person name="Wardhani T."/>
            <person name="Kalhor M.S."/>
            <person name="Jansen J."/>
            <person name="Van den Hoogen J."/>
            <person name="Gungor B."/>
            <person name="Hartog M."/>
            <person name="Hontelez J."/>
            <person name="Verver J."/>
            <person name="Yang W.-C."/>
            <person name="Schijlen E."/>
            <person name="Repin R."/>
            <person name="Schilthuizen M."/>
            <person name="Schranz E."/>
            <person name="Heidstra R."/>
            <person name="Miyata K."/>
            <person name="Fedorova E."/>
            <person name="Kohlen W."/>
            <person name="Bisseling T."/>
            <person name="Smit S."/>
            <person name="Geurts R."/>
        </authorList>
    </citation>
    <scope>NUCLEOTIDE SEQUENCE [LARGE SCALE GENOMIC DNA]</scope>
    <source>
        <strain evidence="3">cv. RG33-2</strain>
    </source>
</reference>
<organism evidence="2 3">
    <name type="scientific">Trema orientale</name>
    <name type="common">Charcoal tree</name>
    <name type="synonym">Celtis orientalis</name>
    <dbReference type="NCBI Taxonomy" id="63057"/>
    <lineage>
        <taxon>Eukaryota</taxon>
        <taxon>Viridiplantae</taxon>
        <taxon>Streptophyta</taxon>
        <taxon>Embryophyta</taxon>
        <taxon>Tracheophyta</taxon>
        <taxon>Spermatophyta</taxon>
        <taxon>Magnoliopsida</taxon>
        <taxon>eudicotyledons</taxon>
        <taxon>Gunneridae</taxon>
        <taxon>Pentapetalae</taxon>
        <taxon>rosids</taxon>
        <taxon>fabids</taxon>
        <taxon>Rosales</taxon>
        <taxon>Cannabaceae</taxon>
        <taxon>Trema</taxon>
    </lineage>
</organism>
<protein>
    <submittedName>
        <fullName evidence="2">Uncharacterized protein</fullName>
    </submittedName>
</protein>
<dbReference type="OrthoDB" id="10510525at2759"/>
<gene>
    <name evidence="2" type="ORF">TorRG33x02_310850</name>
</gene>
<dbReference type="Proteomes" id="UP000237000">
    <property type="component" value="Unassembled WGS sequence"/>
</dbReference>
<sequence>MEKFYKMVGESGGVEAQIDLDSEKKRAETATSGRSRQQRTTAWKMTEPSSSSGETGSTRQATVSIPSLNFTDRDRKDAPLPMAATDDGATGSTRQAAGSFYPMPGFSGPKNIITA</sequence>
<dbReference type="EMBL" id="JXTC01000470">
    <property type="protein sequence ID" value="PON51621.1"/>
    <property type="molecule type" value="Genomic_DNA"/>
</dbReference>
<evidence type="ECO:0000313" key="2">
    <source>
        <dbReference type="EMBL" id="PON51621.1"/>
    </source>
</evidence>
<keyword evidence="3" id="KW-1185">Reference proteome</keyword>
<dbReference type="InParanoid" id="A0A2P5BS44"/>
<accession>A0A2P5BS44</accession>
<dbReference type="AlphaFoldDB" id="A0A2P5BS44"/>
<comment type="caution">
    <text evidence="2">The sequence shown here is derived from an EMBL/GenBank/DDBJ whole genome shotgun (WGS) entry which is preliminary data.</text>
</comment>
<evidence type="ECO:0000256" key="1">
    <source>
        <dbReference type="SAM" id="MobiDB-lite"/>
    </source>
</evidence>
<proteinExistence type="predicted"/>
<feature type="compositionally biased region" description="Polar residues" evidence="1">
    <location>
        <begin position="29"/>
        <end position="43"/>
    </location>
</feature>
<feature type="compositionally biased region" description="Low complexity" evidence="1">
    <location>
        <begin position="46"/>
        <end position="58"/>
    </location>
</feature>
<feature type="region of interest" description="Disordered" evidence="1">
    <location>
        <begin position="1"/>
        <end position="115"/>
    </location>
</feature>